<evidence type="ECO:0000256" key="1">
    <source>
        <dbReference type="ARBA" id="ARBA00008773"/>
    </source>
</evidence>
<keyword evidence="15" id="KW-1185">Reference proteome</keyword>
<dbReference type="GO" id="GO:0003697">
    <property type="term" value="F:single-stranded DNA binding"/>
    <property type="evidence" value="ECO:0007669"/>
    <property type="project" value="InterPro"/>
</dbReference>
<dbReference type="FunFam" id="3.20.20.80:FF:000010">
    <property type="entry name" value="glucan endo-1,3-beta-glucosidase, basic"/>
    <property type="match status" value="4"/>
</dbReference>
<dbReference type="EMBL" id="LWDX02004233">
    <property type="protein sequence ID" value="OEL37777.1"/>
    <property type="molecule type" value="Genomic_DNA"/>
</dbReference>
<dbReference type="InterPro" id="IPR013765">
    <property type="entry name" value="DNA_recomb/repair_RecA"/>
</dbReference>
<dbReference type="PANTHER" id="PTHR32227">
    <property type="entry name" value="GLUCAN ENDO-1,3-BETA-GLUCOSIDASE BG1-RELATED-RELATED"/>
    <property type="match status" value="1"/>
</dbReference>
<dbReference type="PROSITE" id="PS50162">
    <property type="entry name" value="RECA_2"/>
    <property type="match status" value="1"/>
</dbReference>
<evidence type="ECO:0000256" key="11">
    <source>
        <dbReference type="SAM" id="MobiDB-lite"/>
    </source>
</evidence>
<evidence type="ECO:0000256" key="8">
    <source>
        <dbReference type="RuleBase" id="RU003422"/>
    </source>
</evidence>
<dbReference type="GO" id="GO:0006281">
    <property type="term" value="P:DNA repair"/>
    <property type="evidence" value="ECO:0007669"/>
    <property type="project" value="InterPro"/>
</dbReference>
<dbReference type="InterPro" id="IPR017853">
    <property type="entry name" value="GH"/>
</dbReference>
<dbReference type="GO" id="GO:0006310">
    <property type="term" value="P:DNA recombination"/>
    <property type="evidence" value="ECO:0007669"/>
    <property type="project" value="UniProtKB-KW"/>
</dbReference>
<dbReference type="InterPro" id="IPR049428">
    <property type="entry name" value="RecA-like_N"/>
</dbReference>
<keyword evidence="7 10" id="KW-0326">Glycosidase</keyword>
<dbReference type="Pfam" id="PF00154">
    <property type="entry name" value="RecA_N"/>
    <property type="match status" value="1"/>
</dbReference>
<dbReference type="Pfam" id="PF00332">
    <property type="entry name" value="Glyco_hydro_17"/>
    <property type="match status" value="5"/>
</dbReference>
<evidence type="ECO:0000256" key="9">
    <source>
        <dbReference type="RuleBase" id="RU004335"/>
    </source>
</evidence>
<evidence type="ECO:0000256" key="5">
    <source>
        <dbReference type="ARBA" id="ARBA00022840"/>
    </source>
</evidence>
<dbReference type="Proteomes" id="UP000095767">
    <property type="component" value="Unassembled WGS sequence"/>
</dbReference>
<evidence type="ECO:0000256" key="4">
    <source>
        <dbReference type="ARBA" id="ARBA00022801"/>
    </source>
</evidence>
<evidence type="ECO:0000256" key="3">
    <source>
        <dbReference type="ARBA" id="ARBA00022741"/>
    </source>
</evidence>
<keyword evidence="3 8" id="KW-0547">Nucleotide-binding</keyword>
<feature type="domain" description="RecA family profile 2" evidence="13">
    <location>
        <begin position="256"/>
        <end position="332"/>
    </location>
</feature>
<dbReference type="STRING" id="888268.A0A1E5WK67"/>
<accession>A0A1E5WK67</accession>
<dbReference type="GO" id="GO:0140664">
    <property type="term" value="F:ATP-dependent DNA damage sensor activity"/>
    <property type="evidence" value="ECO:0007669"/>
    <property type="project" value="InterPro"/>
</dbReference>
<dbReference type="InterPro" id="IPR020588">
    <property type="entry name" value="RecA_ATP-bd"/>
</dbReference>
<dbReference type="Gene3D" id="3.40.50.300">
    <property type="entry name" value="P-loop containing nucleotide triphosphate hydrolases"/>
    <property type="match status" value="1"/>
</dbReference>
<gene>
    <name evidence="14" type="ORF">BAE44_0001203</name>
</gene>
<protein>
    <submittedName>
        <fullName evidence="14">Glucan endo-1,3-beta-glucosidase GII</fullName>
    </submittedName>
</protein>
<proteinExistence type="inferred from homology"/>
<name>A0A1E5WK67_9POAL</name>
<dbReference type="GO" id="GO:0005975">
    <property type="term" value="P:carbohydrate metabolic process"/>
    <property type="evidence" value="ECO:0007669"/>
    <property type="project" value="InterPro"/>
</dbReference>
<dbReference type="SUPFAM" id="SSF51445">
    <property type="entry name" value="(Trans)glycosidases"/>
    <property type="match status" value="5"/>
</dbReference>
<dbReference type="PROSITE" id="PS50163">
    <property type="entry name" value="RECA_3"/>
    <property type="match status" value="1"/>
</dbReference>
<evidence type="ECO:0000313" key="15">
    <source>
        <dbReference type="Proteomes" id="UP000095767"/>
    </source>
</evidence>
<feature type="domain" description="RecA family profile 1" evidence="12">
    <location>
        <begin position="92"/>
        <end position="250"/>
    </location>
</feature>
<sequence>MRGLLSSSSTLLRRAAAAAAQLPRVGWSNATASADSPPRRFPRQLDYESDPPLDDAKALEKESSLNVAVSQLASDFDRESNLCLERFSHTRRASVISTGSLKLDLALGIGGLPKGRMVEIFGKEASGKTTLALHVVKEAQKNGGYCAYIDAENAFNPSFAEAIGVDSEKLLIAQPDSAENSLSIVNTLVGGSVAVVVVDSVAALIPKCEMEGEIYTNSEDIQSRLMTRALRKIQYTLCRSESLIIFVNQVRTKLSSNQFPGIYKDVPCGGNALGFYAAVRMRTSRRELRYSEDQATGIGISVQIIKNKLAPASLKEAGIDIIFGKGICHESEILEMASSVGVVVKDGSGYWINGEFLPGKAEAEKFLHENAGAADEICNTRLQTPASKKMAKLGVAPVLAAALVVAAFAATATSIHLLELRVRAIGVCYGVIGSGLPSKSDVVQLYKSNGIGNMRFYFANQELLNALRGSGIGLALDVGNDKLGDLAANPSSAVSWVKDNVQAYYPDVNIRYIVVGNEVEGATSVLQAMQNVHDALTSAGLAGNIKVSTAVKMDVIDNSSPPSNGVFKDPSVMSPIVQFLASNGAPLLANVYPYFAYKDNQGIDLNFALFEQSSTTVGDTNGLTYTNLFDAMVDAVHAALDKVGGGSVDVVVSESGWPSAGGRGASVNNARAYNQNLINHAGNGTPRKPGPMEVYVFAMFNEDQKGPDPTEKNFGLFNPDKTPVYPIKCAVQWRVCYGMIADNLPSPSEVVQLYKSNGIKSMRVYFPDSHVMEALRGSGIGVILGVRNEDIASLAGCQPCAVSWVQTNVRPYYPAVNIMYIAVGNEVADGAAQSILPAMRNLESALAAAGLSGSKVSTCVRLDVVTNSFPPSSGVFTQPYMADIARFLATAGAPLLANVYPYFAYRGNPGDISLNYALFLPGTTVRDGGNWLVYTNLFDAMVDSIHAALEKAGAASVRVVVSESGWPSAGGTAASVQNARTYVQNLIDHAAQGTPKRPGALETFVFAMFNENKKPGEPTEQNFGLFYPNKSPYYVYYFHNKIAIVMQGFAKIFAAKDNNPMQHYYNLPSLTYGSVEKRATAEDIIHPEKALPLAQSIGVCNGMVGDDLPPATDVVQLYKSVGINHMRIYAPDPRVLGALRRSGIGLILGVANEDLAGLAASGPSAASWVQGNVKPYHPAVNIRHITVGNEVGGEAAQSILPAMRNLNAALAAAGLASIKVSTCVRLDVVTNSFPPSSGVFAQPYMADIARFLATTGAPLLANPGTVVRDGGNGPVYTNLFDAMVDAIYAALEKAGAASVGVVVSETGWPSAGGFAASVDNARAYNQGLIDHVRRGTPKKPGAALEALMFAMFNENQKPGLPTERSFGLFYPNKSPVYPITVQSMGVCYGMLGNNLPSRSDVVQLYRSKGINGMRIYSPDKQALDALRNSGISLILDTGNDVLGQLASSPSNAASWVQSNVRPYYPAVNIKYIAVGNEVQGGATQSILPAMRNLNGALAAAGLGAIKVSTSVRFDVVANSFPPSSGVFAQGYMSDIARYLASTGAPLLANVYPYFAYRGNPRDISLGYATFQPGTTVRDNGNGLTYTNLFDAMYDAIVAALEKAGAGGVRIVVSESGWPSAGGFGASTDNARKYNQGLIDHVGRGTPKRPGPIEAFIFAMFNENQKGGDETERNFGLFFPNKQPVETEYHYSYKGAASVGVCYGTSGDNLPPASTVVGMLRDNGFTVVRLYWPDPAALAALAGTGIKVVVGAPNDVLPELASSQSAAAAWVRQNIQAHPSVTFRYVVVGNEVPVGQTQHLVPAMENVHAVLAAAGLAHVKVTTSISQGTIAVHLPPSAGEFTEEARSFMGYVVAFLERTRAPLLANLYPYFVYTLGGHMDMSFALFTSPGTVVQDGEYGYQNMFDATVDALYTAVGKLGGSRVRVVVSETGWPTAGGAAASVENAMTYNQNLVRHVCKGTPRRPRRKVEAYVFAMFNENLKEAGVEQNWGLFYPNMERVYPITFRA</sequence>
<evidence type="ECO:0000256" key="6">
    <source>
        <dbReference type="ARBA" id="ARBA00023172"/>
    </source>
</evidence>
<evidence type="ECO:0000259" key="12">
    <source>
        <dbReference type="PROSITE" id="PS50162"/>
    </source>
</evidence>
<dbReference type="InterPro" id="IPR027417">
    <property type="entry name" value="P-loop_NTPase"/>
</dbReference>
<evidence type="ECO:0000313" key="14">
    <source>
        <dbReference type="EMBL" id="OEL37777.1"/>
    </source>
</evidence>
<feature type="region of interest" description="Disordered" evidence="11">
    <location>
        <begin position="29"/>
        <end position="53"/>
    </location>
</feature>
<dbReference type="PRINTS" id="PR00142">
    <property type="entry name" value="RECA"/>
</dbReference>
<dbReference type="InterPro" id="IPR044965">
    <property type="entry name" value="Glyco_hydro_17_plant"/>
</dbReference>
<dbReference type="PROSITE" id="PS00587">
    <property type="entry name" value="GLYCOSYL_HYDROL_F17"/>
    <property type="match status" value="5"/>
</dbReference>
<dbReference type="InterPro" id="IPR000490">
    <property type="entry name" value="Glyco_hydro_17"/>
</dbReference>
<evidence type="ECO:0000256" key="2">
    <source>
        <dbReference type="ARBA" id="ARBA00009391"/>
    </source>
</evidence>
<keyword evidence="5 8" id="KW-0067">ATP-binding</keyword>
<dbReference type="OrthoDB" id="941679at2759"/>
<dbReference type="SUPFAM" id="SSF52540">
    <property type="entry name" value="P-loop containing nucleoside triphosphate hydrolases"/>
    <property type="match status" value="1"/>
</dbReference>
<comment type="caution">
    <text evidence="14">The sequence shown here is derived from an EMBL/GenBank/DDBJ whole genome shotgun (WGS) entry which is preliminary data.</text>
</comment>
<keyword evidence="6" id="KW-0233">DNA recombination</keyword>
<evidence type="ECO:0000259" key="13">
    <source>
        <dbReference type="PROSITE" id="PS50163"/>
    </source>
</evidence>
<keyword evidence="4 10" id="KW-0378">Hydrolase</keyword>
<dbReference type="Gene3D" id="3.20.20.80">
    <property type="entry name" value="Glycosidases"/>
    <property type="match status" value="5"/>
</dbReference>
<evidence type="ECO:0000256" key="7">
    <source>
        <dbReference type="ARBA" id="ARBA00023295"/>
    </source>
</evidence>
<evidence type="ECO:0000256" key="10">
    <source>
        <dbReference type="RuleBase" id="RU004336"/>
    </source>
</evidence>
<dbReference type="GO" id="GO:0005524">
    <property type="term" value="F:ATP binding"/>
    <property type="evidence" value="ECO:0007669"/>
    <property type="project" value="UniProtKB-KW"/>
</dbReference>
<comment type="similarity">
    <text evidence="1 9">Belongs to the glycosyl hydrolase 17 family.</text>
</comment>
<dbReference type="GO" id="GO:0042973">
    <property type="term" value="F:glucan endo-1,3-beta-D-glucosidase activity"/>
    <property type="evidence" value="ECO:0007669"/>
    <property type="project" value="UniProtKB-ARBA"/>
</dbReference>
<comment type="similarity">
    <text evidence="2 8">Belongs to the RecA family.</text>
</comment>
<dbReference type="InterPro" id="IPR020587">
    <property type="entry name" value="RecA_monomer-monomer_interface"/>
</dbReference>
<organism evidence="14 15">
    <name type="scientific">Dichanthelium oligosanthes</name>
    <dbReference type="NCBI Taxonomy" id="888268"/>
    <lineage>
        <taxon>Eukaryota</taxon>
        <taxon>Viridiplantae</taxon>
        <taxon>Streptophyta</taxon>
        <taxon>Embryophyta</taxon>
        <taxon>Tracheophyta</taxon>
        <taxon>Spermatophyta</taxon>
        <taxon>Magnoliopsida</taxon>
        <taxon>Liliopsida</taxon>
        <taxon>Poales</taxon>
        <taxon>Poaceae</taxon>
        <taxon>PACMAD clade</taxon>
        <taxon>Panicoideae</taxon>
        <taxon>Panicodae</taxon>
        <taxon>Paniceae</taxon>
        <taxon>Dichantheliinae</taxon>
        <taxon>Dichanthelium</taxon>
    </lineage>
</organism>
<reference evidence="14 15" key="1">
    <citation type="submission" date="2016-09" db="EMBL/GenBank/DDBJ databases">
        <title>The draft genome of Dichanthelium oligosanthes: A C3 panicoid grass species.</title>
        <authorList>
            <person name="Studer A.J."/>
            <person name="Schnable J.C."/>
            <person name="Brutnell T.P."/>
        </authorList>
    </citation>
    <scope>NUCLEOTIDE SEQUENCE [LARGE SCALE GENOMIC DNA]</scope>
    <source>
        <strain evidence="15">cv. Kellogg 1175</strain>
        <tissue evidence="14">Leaf</tissue>
    </source>
</reference>